<evidence type="ECO:0000313" key="2">
    <source>
        <dbReference type="Proteomes" id="UP000075884"/>
    </source>
</evidence>
<dbReference type="EnsemblMetazoa" id="ADIR014056-RA">
    <property type="protein sequence ID" value="ADIR014056-PA"/>
    <property type="gene ID" value="ADIR014056"/>
</dbReference>
<reference evidence="2" key="1">
    <citation type="submission" date="2013-03" db="EMBL/GenBank/DDBJ databases">
        <title>The Genome Sequence of Anopheles dirus WRAIR2.</title>
        <authorList>
            <consortium name="The Broad Institute Genomics Platform"/>
            <person name="Neafsey D.E."/>
            <person name="Walton C."/>
            <person name="Walker B."/>
            <person name="Young S.K."/>
            <person name="Zeng Q."/>
            <person name="Gargeya S."/>
            <person name="Fitzgerald M."/>
            <person name="Haas B."/>
            <person name="Abouelleil A."/>
            <person name="Allen A.W."/>
            <person name="Alvarado L."/>
            <person name="Arachchi H.M."/>
            <person name="Berlin A.M."/>
            <person name="Chapman S.B."/>
            <person name="Gainer-Dewar J."/>
            <person name="Goldberg J."/>
            <person name="Griggs A."/>
            <person name="Gujja S."/>
            <person name="Hansen M."/>
            <person name="Howarth C."/>
            <person name="Imamovic A."/>
            <person name="Ireland A."/>
            <person name="Larimer J."/>
            <person name="McCowan C."/>
            <person name="Murphy C."/>
            <person name="Pearson M."/>
            <person name="Poon T.W."/>
            <person name="Priest M."/>
            <person name="Roberts A."/>
            <person name="Saif S."/>
            <person name="Shea T."/>
            <person name="Sisk P."/>
            <person name="Sykes S."/>
            <person name="Wortman J."/>
            <person name="Nusbaum C."/>
            <person name="Birren B."/>
        </authorList>
    </citation>
    <scope>NUCLEOTIDE SEQUENCE [LARGE SCALE GENOMIC DNA]</scope>
    <source>
        <strain evidence="2">WRAIR2</strain>
    </source>
</reference>
<name>A0A182NVW4_9DIPT</name>
<proteinExistence type="predicted"/>
<organism evidence="1 2">
    <name type="scientific">Anopheles dirus</name>
    <dbReference type="NCBI Taxonomy" id="7168"/>
    <lineage>
        <taxon>Eukaryota</taxon>
        <taxon>Metazoa</taxon>
        <taxon>Ecdysozoa</taxon>
        <taxon>Arthropoda</taxon>
        <taxon>Hexapoda</taxon>
        <taxon>Insecta</taxon>
        <taxon>Pterygota</taxon>
        <taxon>Neoptera</taxon>
        <taxon>Endopterygota</taxon>
        <taxon>Diptera</taxon>
        <taxon>Nematocera</taxon>
        <taxon>Culicoidea</taxon>
        <taxon>Culicidae</taxon>
        <taxon>Anophelinae</taxon>
        <taxon>Anopheles</taxon>
    </lineage>
</organism>
<protein>
    <submittedName>
        <fullName evidence="1">Uncharacterized protein</fullName>
    </submittedName>
</protein>
<reference evidence="1" key="2">
    <citation type="submission" date="2020-05" db="UniProtKB">
        <authorList>
            <consortium name="EnsemblMetazoa"/>
        </authorList>
    </citation>
    <scope>IDENTIFICATION</scope>
    <source>
        <strain evidence="1">WRAIR2</strain>
    </source>
</reference>
<dbReference type="AlphaFoldDB" id="A0A182NVW4"/>
<dbReference type="VEuPathDB" id="VectorBase:ADIR014056"/>
<evidence type="ECO:0000313" key="1">
    <source>
        <dbReference type="EnsemblMetazoa" id="ADIR014056-PA"/>
    </source>
</evidence>
<keyword evidence="2" id="KW-1185">Reference proteome</keyword>
<sequence>MSEGSEPSDSSLRLVSVSSSSFAPSVSPSFAASPSGSCVSCASWTTDSCSASCSSVSSDKTCGTPIANTTRHKHSVTRVNFFISDARHRQLSHLPTSKHLVLAVA</sequence>
<dbReference type="Proteomes" id="UP000075884">
    <property type="component" value="Unassembled WGS sequence"/>
</dbReference>
<accession>A0A182NVW4</accession>